<dbReference type="EMBL" id="VANS01000002">
    <property type="protein sequence ID" value="TMM52803.1"/>
    <property type="molecule type" value="Genomic_DNA"/>
</dbReference>
<reference evidence="4 5" key="1">
    <citation type="submission" date="2019-05" db="EMBL/GenBank/DDBJ databases">
        <title>Sulfitobacter sabulilitoris sp. nov., isolated from a marine sand.</title>
        <authorList>
            <person name="Yoon J.-H."/>
        </authorList>
    </citation>
    <scope>NUCLEOTIDE SEQUENCE [LARGE SCALE GENOMIC DNA]</scope>
    <source>
        <strain evidence="4 5">HSMS-29</strain>
    </source>
</reference>
<dbReference type="AlphaFoldDB" id="A0A5S3Q7H4"/>
<dbReference type="InterPro" id="IPR000182">
    <property type="entry name" value="GNAT_dom"/>
</dbReference>
<dbReference type="PROSITE" id="PS51186">
    <property type="entry name" value="GNAT"/>
    <property type="match status" value="1"/>
</dbReference>
<evidence type="ECO:0000313" key="5">
    <source>
        <dbReference type="Proteomes" id="UP000309550"/>
    </source>
</evidence>
<organism evidence="4 5">
    <name type="scientific">Sulfitobacter sabulilitoris</name>
    <dbReference type="NCBI Taxonomy" id="2562655"/>
    <lineage>
        <taxon>Bacteria</taxon>
        <taxon>Pseudomonadati</taxon>
        <taxon>Pseudomonadota</taxon>
        <taxon>Alphaproteobacteria</taxon>
        <taxon>Rhodobacterales</taxon>
        <taxon>Roseobacteraceae</taxon>
        <taxon>Sulfitobacter</taxon>
    </lineage>
</organism>
<dbReference type="OrthoDB" id="275336at2"/>
<evidence type="ECO:0000313" key="4">
    <source>
        <dbReference type="EMBL" id="TMM52803.1"/>
    </source>
</evidence>
<dbReference type="SUPFAM" id="SSF55729">
    <property type="entry name" value="Acyl-CoA N-acyltransferases (Nat)"/>
    <property type="match status" value="1"/>
</dbReference>
<dbReference type="PANTHER" id="PTHR43800:SF1">
    <property type="entry name" value="PEPTIDYL-LYSINE N-ACETYLTRANSFERASE YJAB"/>
    <property type="match status" value="1"/>
</dbReference>
<dbReference type="PANTHER" id="PTHR43800">
    <property type="entry name" value="PEPTIDYL-LYSINE N-ACETYLTRANSFERASE YJAB"/>
    <property type="match status" value="1"/>
</dbReference>
<evidence type="ECO:0000256" key="1">
    <source>
        <dbReference type="ARBA" id="ARBA00022679"/>
    </source>
</evidence>
<dbReference type="Pfam" id="PF00583">
    <property type="entry name" value="Acetyltransf_1"/>
    <property type="match status" value="1"/>
</dbReference>
<keyword evidence="1 4" id="KW-0808">Transferase</keyword>
<sequence>MIADGLHDVPAGKVAMIVTHLEMRSRPRLRPGTLPEDVKLRRVTPDLEWYRDIFARVGALEWLWYGRLRLSDDALRGIITDPGVEIFTLAHDGQDEALLELDFREDGACELAYFGLTPALIGSGAGRALMNEAISRAWARDISRFHVHTCTIDSPQALPFYLRSGFSVTRQQVEIDDDPRVLGVLPETAGPHVPLLRP</sequence>
<gene>
    <name evidence="4" type="ORF">FDT80_11125</name>
</gene>
<feature type="domain" description="N-acetyltransferase" evidence="3">
    <location>
        <begin position="38"/>
        <end position="198"/>
    </location>
</feature>
<proteinExistence type="predicted"/>
<evidence type="ECO:0000259" key="3">
    <source>
        <dbReference type="PROSITE" id="PS51186"/>
    </source>
</evidence>
<dbReference type="Proteomes" id="UP000309550">
    <property type="component" value="Unassembled WGS sequence"/>
</dbReference>
<dbReference type="GO" id="GO:0016747">
    <property type="term" value="F:acyltransferase activity, transferring groups other than amino-acyl groups"/>
    <property type="evidence" value="ECO:0007669"/>
    <property type="project" value="InterPro"/>
</dbReference>
<accession>A0A5S3Q7H4</accession>
<keyword evidence="2" id="KW-0012">Acyltransferase</keyword>
<protein>
    <submittedName>
        <fullName evidence="4">GNAT family N-acetyltransferase</fullName>
    </submittedName>
</protein>
<dbReference type="InterPro" id="IPR016181">
    <property type="entry name" value="Acyl_CoA_acyltransferase"/>
</dbReference>
<evidence type="ECO:0000256" key="2">
    <source>
        <dbReference type="ARBA" id="ARBA00023315"/>
    </source>
</evidence>
<comment type="caution">
    <text evidence="4">The sequence shown here is derived from an EMBL/GenBank/DDBJ whole genome shotgun (WGS) entry which is preliminary data.</text>
</comment>
<keyword evidence="5" id="KW-1185">Reference proteome</keyword>
<name>A0A5S3Q7H4_9RHOB</name>
<dbReference type="CDD" id="cd04301">
    <property type="entry name" value="NAT_SF"/>
    <property type="match status" value="1"/>
</dbReference>
<dbReference type="Gene3D" id="3.40.630.30">
    <property type="match status" value="1"/>
</dbReference>
<dbReference type="RefSeq" id="WP_138662344.1">
    <property type="nucleotide sequence ID" value="NZ_VANS01000002.1"/>
</dbReference>